<dbReference type="PANTHER" id="PTHR42648">
    <property type="entry name" value="TRANSPOSASE, PUTATIVE-RELATED"/>
    <property type="match status" value="1"/>
</dbReference>
<keyword evidence="4" id="KW-1185">Reference proteome</keyword>
<gene>
    <name evidence="3" type="ORF">LSAT_V11C300103190</name>
</gene>
<dbReference type="InterPro" id="IPR012337">
    <property type="entry name" value="RNaseH-like_sf"/>
</dbReference>
<evidence type="ECO:0000313" key="3">
    <source>
        <dbReference type="EMBL" id="KAJ0217724.1"/>
    </source>
</evidence>
<dbReference type="PANTHER" id="PTHR42648:SF25">
    <property type="entry name" value="RNA-DIRECTED DNA POLYMERASE"/>
    <property type="match status" value="1"/>
</dbReference>
<dbReference type="Pfam" id="PF22936">
    <property type="entry name" value="Pol_BBD"/>
    <property type="match status" value="1"/>
</dbReference>
<dbReference type="SUPFAM" id="SSF53098">
    <property type="entry name" value="Ribonuclease H-like"/>
    <property type="match status" value="1"/>
</dbReference>
<dbReference type="Gene3D" id="3.30.420.10">
    <property type="entry name" value="Ribonuclease H-like superfamily/Ribonuclease H"/>
    <property type="match status" value="1"/>
</dbReference>
<keyword evidence="1" id="KW-0645">Protease</keyword>
<dbReference type="EMBL" id="NBSK02000003">
    <property type="protein sequence ID" value="KAJ0217724.1"/>
    <property type="molecule type" value="Genomic_DNA"/>
</dbReference>
<dbReference type="AlphaFoldDB" id="A0A9R1W5V8"/>
<dbReference type="GO" id="GO:0015074">
    <property type="term" value="P:DNA integration"/>
    <property type="evidence" value="ECO:0007669"/>
    <property type="project" value="InterPro"/>
</dbReference>
<evidence type="ECO:0000256" key="1">
    <source>
        <dbReference type="ARBA" id="ARBA00022670"/>
    </source>
</evidence>
<organism evidence="3 4">
    <name type="scientific">Lactuca sativa</name>
    <name type="common">Garden lettuce</name>
    <dbReference type="NCBI Taxonomy" id="4236"/>
    <lineage>
        <taxon>Eukaryota</taxon>
        <taxon>Viridiplantae</taxon>
        <taxon>Streptophyta</taxon>
        <taxon>Embryophyta</taxon>
        <taxon>Tracheophyta</taxon>
        <taxon>Spermatophyta</taxon>
        <taxon>Magnoliopsida</taxon>
        <taxon>eudicotyledons</taxon>
        <taxon>Gunneridae</taxon>
        <taxon>Pentapetalae</taxon>
        <taxon>asterids</taxon>
        <taxon>campanulids</taxon>
        <taxon>Asterales</taxon>
        <taxon>Asteraceae</taxon>
        <taxon>Cichorioideae</taxon>
        <taxon>Cichorieae</taxon>
        <taxon>Lactucinae</taxon>
        <taxon>Lactuca</taxon>
    </lineage>
</organism>
<dbReference type="GO" id="GO:0003676">
    <property type="term" value="F:nucleic acid binding"/>
    <property type="evidence" value="ECO:0007669"/>
    <property type="project" value="InterPro"/>
</dbReference>
<dbReference type="InterPro" id="IPR001584">
    <property type="entry name" value="Integrase_cat-core"/>
</dbReference>
<dbReference type="GO" id="GO:0006508">
    <property type="term" value="P:proteolysis"/>
    <property type="evidence" value="ECO:0007669"/>
    <property type="project" value="UniProtKB-KW"/>
</dbReference>
<evidence type="ECO:0000313" key="4">
    <source>
        <dbReference type="Proteomes" id="UP000235145"/>
    </source>
</evidence>
<sequence>MTGDKSKFKNLNESIHGFVKFGNESKVRIEGKGSVVFRCKDGGQRTMNEVYYIPDLCSNIISLGQLVEGGDEIRIKNPFLWVKDLKGKLLMKVRRSSNRLYKIELQETKGICLTAEIDDQSCLWHKRMGHVNFNSMKLMIDKKMIEGVPQIKIPSQLCEGCLVGKQARDPFPAQTKFRANKKLELIYGDLCGPVTPPTPFSNRYFMLRVDDFSRVMWVYLLKSKDEALQVFKNFRSKVETEAGEKVKVFRTDRGGEFLSKEFTKYCEETGLERQYTSPTLHSKMEFVERRNRTILEMVRCNLQTMSVPNALWGEAVSYSVYVLNKAHMKALKNMTPYEAWSGRKPQIAHLRVFGCVAHMKIVKGHLKKLEDRSMPLVHLGIEKGSKAYRLLDPNSGKVYVSRDVVFEEERNWVWEKSQRIKATPGVSFTIEGFDLDGDVL</sequence>
<keyword evidence="1" id="KW-0378">Hydrolase</keyword>
<protein>
    <recommendedName>
        <fullName evidence="2">Integrase catalytic domain-containing protein</fullName>
    </recommendedName>
</protein>
<comment type="caution">
    <text evidence="3">The sequence shown here is derived from an EMBL/GenBank/DDBJ whole genome shotgun (WGS) entry which is preliminary data.</text>
</comment>
<dbReference type="InterPro" id="IPR054722">
    <property type="entry name" value="PolX-like_BBD"/>
</dbReference>
<dbReference type="Pfam" id="PF13976">
    <property type="entry name" value="gag_pre-integrs"/>
    <property type="match status" value="1"/>
</dbReference>
<dbReference type="InterPro" id="IPR025724">
    <property type="entry name" value="GAG-pre-integrase_dom"/>
</dbReference>
<proteinExistence type="predicted"/>
<dbReference type="Pfam" id="PF00665">
    <property type="entry name" value="rve"/>
    <property type="match status" value="1"/>
</dbReference>
<dbReference type="Pfam" id="PF25597">
    <property type="entry name" value="SH3_retrovirus"/>
    <property type="match status" value="1"/>
</dbReference>
<dbReference type="GO" id="GO:0008233">
    <property type="term" value="F:peptidase activity"/>
    <property type="evidence" value="ECO:0007669"/>
    <property type="project" value="UniProtKB-KW"/>
</dbReference>
<accession>A0A9R1W5V8</accession>
<dbReference type="InterPro" id="IPR057670">
    <property type="entry name" value="SH3_retrovirus"/>
</dbReference>
<evidence type="ECO:0000259" key="2">
    <source>
        <dbReference type="PROSITE" id="PS50994"/>
    </source>
</evidence>
<reference evidence="3 4" key="1">
    <citation type="journal article" date="2017" name="Nat. Commun.">
        <title>Genome assembly with in vitro proximity ligation data and whole-genome triplication in lettuce.</title>
        <authorList>
            <person name="Reyes-Chin-Wo S."/>
            <person name="Wang Z."/>
            <person name="Yang X."/>
            <person name="Kozik A."/>
            <person name="Arikit S."/>
            <person name="Song C."/>
            <person name="Xia L."/>
            <person name="Froenicke L."/>
            <person name="Lavelle D.O."/>
            <person name="Truco M.J."/>
            <person name="Xia R."/>
            <person name="Zhu S."/>
            <person name="Xu C."/>
            <person name="Xu H."/>
            <person name="Xu X."/>
            <person name="Cox K."/>
            <person name="Korf I."/>
            <person name="Meyers B.C."/>
            <person name="Michelmore R.W."/>
        </authorList>
    </citation>
    <scope>NUCLEOTIDE SEQUENCE [LARGE SCALE GENOMIC DNA]</scope>
    <source>
        <strain evidence="4">cv. Salinas</strain>
        <tissue evidence="3">Seedlings</tissue>
    </source>
</reference>
<dbReference type="PROSITE" id="PS50994">
    <property type="entry name" value="INTEGRASE"/>
    <property type="match status" value="1"/>
</dbReference>
<dbReference type="InterPro" id="IPR036397">
    <property type="entry name" value="RNaseH_sf"/>
</dbReference>
<feature type="domain" description="Integrase catalytic" evidence="2">
    <location>
        <begin position="168"/>
        <end position="344"/>
    </location>
</feature>
<name>A0A9R1W5V8_LACSA</name>
<dbReference type="InterPro" id="IPR039537">
    <property type="entry name" value="Retrotran_Ty1/copia-like"/>
</dbReference>
<dbReference type="Proteomes" id="UP000235145">
    <property type="component" value="Unassembled WGS sequence"/>
</dbReference>